<keyword evidence="8 11" id="KW-0067">ATP-binding</keyword>
<dbReference type="PANTHER" id="PTHR21087:SF16">
    <property type="entry name" value="SHIKIMATE KINASE 1, CHLOROPLASTIC"/>
    <property type="match status" value="1"/>
</dbReference>
<keyword evidence="11" id="KW-0963">Cytoplasm</keyword>
<comment type="similarity">
    <text evidence="2 11">Belongs to the shikimate kinase family.</text>
</comment>
<keyword evidence="9 11" id="KW-0057">Aromatic amino acid biosynthesis</keyword>
<keyword evidence="4 11" id="KW-0028">Amino-acid biosynthesis</keyword>
<evidence type="ECO:0000256" key="1">
    <source>
        <dbReference type="ARBA" id="ARBA00004842"/>
    </source>
</evidence>
<evidence type="ECO:0000256" key="5">
    <source>
        <dbReference type="ARBA" id="ARBA00022679"/>
    </source>
</evidence>
<evidence type="ECO:0000256" key="3">
    <source>
        <dbReference type="ARBA" id="ARBA00012154"/>
    </source>
</evidence>
<dbReference type="GO" id="GO:0004765">
    <property type="term" value="F:shikimate kinase activity"/>
    <property type="evidence" value="ECO:0007669"/>
    <property type="project" value="UniProtKB-EC"/>
</dbReference>
<evidence type="ECO:0000256" key="7">
    <source>
        <dbReference type="ARBA" id="ARBA00022777"/>
    </source>
</evidence>
<reference evidence="13 14" key="1">
    <citation type="journal article" date="2021" name="Int. J. Syst. Evol. Microbiol.">
        <title>Steroidobacter gossypii sp. nov., isolated from soil of cotton cropping field.</title>
        <authorList>
            <person name="Huang R."/>
            <person name="Yang S."/>
            <person name="Zhen C."/>
            <person name="Liu W."/>
        </authorList>
    </citation>
    <scope>NUCLEOTIDE SEQUENCE [LARGE SCALE GENOMIC DNA]</scope>
    <source>
        <strain evidence="13 14">S1-65</strain>
    </source>
</reference>
<comment type="caution">
    <text evidence="13">The sequence shown here is derived from an EMBL/GenBank/DDBJ whole genome shotgun (WGS) entry which is preliminary data.</text>
</comment>
<evidence type="ECO:0000256" key="11">
    <source>
        <dbReference type="HAMAP-Rule" id="MF_00109"/>
    </source>
</evidence>
<evidence type="ECO:0000313" key="14">
    <source>
        <dbReference type="Proteomes" id="UP000661077"/>
    </source>
</evidence>
<feature type="binding site" evidence="11">
    <location>
        <position position="163"/>
    </location>
    <ligand>
        <name>ATP</name>
        <dbReference type="ChEBI" id="CHEBI:30616"/>
    </ligand>
</feature>
<proteinExistence type="inferred from homology"/>
<keyword evidence="11" id="KW-0479">Metal-binding</keyword>
<name>A0ABS1WSU5_9GAMM</name>
<comment type="function">
    <text evidence="11">Catalyzes the specific phosphorylation of the 3-hydroxyl group of shikimic acid using ATP as a cosubstrate.</text>
</comment>
<feature type="binding site" evidence="11">
    <location>
        <position position="89"/>
    </location>
    <ligand>
        <name>substrate</name>
    </ligand>
</feature>
<evidence type="ECO:0000256" key="6">
    <source>
        <dbReference type="ARBA" id="ARBA00022741"/>
    </source>
</evidence>
<feature type="binding site" evidence="11">
    <location>
        <position position="25"/>
    </location>
    <ligand>
        <name>Mg(2+)</name>
        <dbReference type="ChEBI" id="CHEBI:18420"/>
    </ligand>
</feature>
<comment type="catalytic activity">
    <reaction evidence="10 11">
        <text>shikimate + ATP = 3-phosphoshikimate + ADP + H(+)</text>
        <dbReference type="Rhea" id="RHEA:13121"/>
        <dbReference type="ChEBI" id="CHEBI:15378"/>
        <dbReference type="ChEBI" id="CHEBI:30616"/>
        <dbReference type="ChEBI" id="CHEBI:36208"/>
        <dbReference type="ChEBI" id="CHEBI:145989"/>
        <dbReference type="ChEBI" id="CHEBI:456216"/>
        <dbReference type="EC" id="2.7.1.71"/>
    </reaction>
</comment>
<sequence>MTSQPTTPPRGNNVFLIGPMGSGKTAVGKQLARLLHLQFYDSDAEIEHRTGVDIPYIFEKEGEAGFREREREVIDALTQMQDVIVATGGGAVLSPQNREHLATRGRVVYLQTGVDQQLERTRHGRQRPLLYTEDPERKLRELMTFRAPLYESIAAVVVCTDGRQVRAVADEVVQRLQELSPS</sequence>
<dbReference type="PRINTS" id="PR01100">
    <property type="entry name" value="SHIKIMTKNASE"/>
</dbReference>
<evidence type="ECO:0000256" key="2">
    <source>
        <dbReference type="ARBA" id="ARBA00006997"/>
    </source>
</evidence>
<dbReference type="HAMAP" id="MF_00109">
    <property type="entry name" value="Shikimate_kinase"/>
    <property type="match status" value="1"/>
</dbReference>
<dbReference type="InterPro" id="IPR000623">
    <property type="entry name" value="Shikimate_kinase/TSH1"/>
</dbReference>
<keyword evidence="7 11" id="KW-0418">Kinase</keyword>
<evidence type="ECO:0000256" key="4">
    <source>
        <dbReference type="ARBA" id="ARBA00022605"/>
    </source>
</evidence>
<dbReference type="Pfam" id="PF01202">
    <property type="entry name" value="SKI"/>
    <property type="match status" value="1"/>
</dbReference>
<feature type="binding site" evidence="11">
    <location>
        <begin position="21"/>
        <end position="26"/>
    </location>
    <ligand>
        <name>ATP</name>
        <dbReference type="ChEBI" id="CHEBI:30616"/>
    </ligand>
</feature>
<feature type="domain" description="AAA+ ATPase" evidence="12">
    <location>
        <begin position="10"/>
        <end position="179"/>
    </location>
</feature>
<keyword evidence="11" id="KW-0460">Magnesium</keyword>
<comment type="subunit">
    <text evidence="11">Monomer.</text>
</comment>
<dbReference type="InterPro" id="IPR031322">
    <property type="entry name" value="Shikimate/glucono_kinase"/>
</dbReference>
<evidence type="ECO:0000313" key="13">
    <source>
        <dbReference type="EMBL" id="MBM0104058.1"/>
    </source>
</evidence>
<gene>
    <name evidence="11 13" type="primary">aroK</name>
    <name evidence="13" type="ORF">JM946_04850</name>
</gene>
<dbReference type="SUPFAM" id="SSF52540">
    <property type="entry name" value="P-loop containing nucleoside triphosphate hydrolases"/>
    <property type="match status" value="1"/>
</dbReference>
<dbReference type="PROSITE" id="PS01128">
    <property type="entry name" value="SHIKIMATE_KINASE"/>
    <property type="match status" value="1"/>
</dbReference>
<evidence type="ECO:0000256" key="10">
    <source>
        <dbReference type="ARBA" id="ARBA00048567"/>
    </source>
</evidence>
<dbReference type="Proteomes" id="UP000661077">
    <property type="component" value="Unassembled WGS sequence"/>
</dbReference>
<dbReference type="EMBL" id="JAEVLS010000001">
    <property type="protein sequence ID" value="MBM0104058.1"/>
    <property type="molecule type" value="Genomic_DNA"/>
</dbReference>
<dbReference type="InterPro" id="IPR027417">
    <property type="entry name" value="P-loop_NTPase"/>
</dbReference>
<feature type="binding site" evidence="11">
    <location>
        <position position="146"/>
    </location>
    <ligand>
        <name>substrate</name>
    </ligand>
</feature>
<evidence type="ECO:0000259" key="12">
    <source>
        <dbReference type="SMART" id="SM00382"/>
    </source>
</evidence>
<keyword evidence="14" id="KW-1185">Reference proteome</keyword>
<comment type="pathway">
    <text evidence="1 11">Metabolic intermediate biosynthesis; chorismate biosynthesis; chorismate from D-erythrose 4-phosphate and phosphoenolpyruvate: step 5/7.</text>
</comment>
<dbReference type="RefSeq" id="WP_203166003.1">
    <property type="nucleotide sequence ID" value="NZ_JAEVLS010000001.1"/>
</dbReference>
<feature type="binding site" evidence="11">
    <location>
        <position position="127"/>
    </location>
    <ligand>
        <name>ATP</name>
        <dbReference type="ChEBI" id="CHEBI:30616"/>
    </ligand>
</feature>
<dbReference type="SMART" id="SM00382">
    <property type="entry name" value="AAA"/>
    <property type="match status" value="1"/>
</dbReference>
<dbReference type="PANTHER" id="PTHR21087">
    <property type="entry name" value="SHIKIMATE KINASE"/>
    <property type="match status" value="1"/>
</dbReference>
<dbReference type="InterPro" id="IPR023000">
    <property type="entry name" value="Shikimate_kinase_CS"/>
</dbReference>
<comment type="cofactor">
    <cofactor evidence="11">
        <name>Mg(2+)</name>
        <dbReference type="ChEBI" id="CHEBI:18420"/>
    </cofactor>
    <text evidence="11">Binds 1 Mg(2+) ion per subunit.</text>
</comment>
<accession>A0ABS1WSU5</accession>
<dbReference type="NCBIfam" id="NF003456">
    <property type="entry name" value="PRK05057.1"/>
    <property type="match status" value="1"/>
</dbReference>
<evidence type="ECO:0000256" key="9">
    <source>
        <dbReference type="ARBA" id="ARBA00023141"/>
    </source>
</evidence>
<dbReference type="EC" id="2.7.1.71" evidence="3 11"/>
<keyword evidence="6 11" id="KW-0547">Nucleotide-binding</keyword>
<dbReference type="Gene3D" id="3.40.50.300">
    <property type="entry name" value="P-loop containing nucleotide triphosphate hydrolases"/>
    <property type="match status" value="1"/>
</dbReference>
<organism evidence="13 14">
    <name type="scientific">Steroidobacter gossypii</name>
    <dbReference type="NCBI Taxonomy" id="2805490"/>
    <lineage>
        <taxon>Bacteria</taxon>
        <taxon>Pseudomonadati</taxon>
        <taxon>Pseudomonadota</taxon>
        <taxon>Gammaproteobacteria</taxon>
        <taxon>Steroidobacterales</taxon>
        <taxon>Steroidobacteraceae</taxon>
        <taxon>Steroidobacter</taxon>
    </lineage>
</organism>
<dbReference type="CDD" id="cd00464">
    <property type="entry name" value="SK"/>
    <property type="match status" value="1"/>
</dbReference>
<protein>
    <recommendedName>
        <fullName evidence="3 11">Shikimate kinase</fullName>
        <shortName evidence="11">SK</shortName>
        <ecNumber evidence="3 11">2.7.1.71</ecNumber>
    </recommendedName>
</protein>
<evidence type="ECO:0000256" key="8">
    <source>
        <dbReference type="ARBA" id="ARBA00022840"/>
    </source>
</evidence>
<comment type="subcellular location">
    <subcellularLocation>
        <location evidence="11">Cytoplasm</location>
    </subcellularLocation>
</comment>
<dbReference type="InterPro" id="IPR003593">
    <property type="entry name" value="AAA+_ATPase"/>
</dbReference>
<keyword evidence="5 11" id="KW-0808">Transferase</keyword>
<feature type="binding site" evidence="11">
    <location>
        <position position="43"/>
    </location>
    <ligand>
        <name>substrate</name>
    </ligand>
</feature>
<feature type="binding site" evidence="11">
    <location>
        <position position="67"/>
    </location>
    <ligand>
        <name>substrate</name>
    </ligand>
</feature>